<dbReference type="Gene3D" id="6.10.250.1620">
    <property type="match status" value="1"/>
</dbReference>
<evidence type="ECO:0000256" key="4">
    <source>
        <dbReference type="ARBA" id="ARBA00022448"/>
    </source>
</evidence>
<dbReference type="SMART" id="SM01270">
    <property type="entry name" value="Longin"/>
    <property type="match status" value="1"/>
</dbReference>
<evidence type="ECO:0000256" key="10">
    <source>
        <dbReference type="ARBA" id="ARBA00023289"/>
    </source>
</evidence>
<keyword evidence="12" id="KW-0175">Coiled coil</keyword>
<evidence type="ECO:0000256" key="8">
    <source>
        <dbReference type="ARBA" id="ARBA00023139"/>
    </source>
</evidence>
<dbReference type="InterPro" id="IPR010908">
    <property type="entry name" value="Longin_dom"/>
</dbReference>
<evidence type="ECO:0000259" key="14">
    <source>
        <dbReference type="PROSITE" id="PS50892"/>
    </source>
</evidence>
<dbReference type="CDD" id="cd14824">
    <property type="entry name" value="Longin"/>
    <property type="match status" value="1"/>
</dbReference>
<evidence type="ECO:0000313" key="16">
    <source>
        <dbReference type="Proteomes" id="UP001211065"/>
    </source>
</evidence>
<evidence type="ECO:0000259" key="13">
    <source>
        <dbReference type="PROSITE" id="PS50859"/>
    </source>
</evidence>
<dbReference type="EMBL" id="JADGJW010000190">
    <property type="protein sequence ID" value="KAJ3222136.1"/>
    <property type="molecule type" value="Genomic_DNA"/>
</dbReference>
<dbReference type="GO" id="GO:0033178">
    <property type="term" value="C:proton-transporting two-sector ATPase complex, catalytic domain"/>
    <property type="evidence" value="ECO:0007669"/>
    <property type="project" value="InterPro"/>
</dbReference>
<evidence type="ECO:0000256" key="12">
    <source>
        <dbReference type="PROSITE-ProRule" id="PRU00290"/>
    </source>
</evidence>
<dbReference type="Gene3D" id="3.30.2320.30">
    <property type="entry name" value="ATP synthase, E subunit, C-terminal"/>
    <property type="match status" value="1"/>
</dbReference>
<keyword evidence="16" id="KW-1185">Reference proteome</keyword>
<dbReference type="InterPro" id="IPR045848">
    <property type="entry name" value="R-SNARE_YKT6"/>
</dbReference>
<accession>A0AAD5U2P5</accession>
<evidence type="ECO:0000256" key="7">
    <source>
        <dbReference type="ARBA" id="ARBA00023136"/>
    </source>
</evidence>
<dbReference type="FunFam" id="1.20.5.110:FF:000020">
    <property type="entry name" value="synaptobrevin homolog YKT6"/>
    <property type="match status" value="1"/>
</dbReference>
<dbReference type="Gene3D" id="3.30.450.50">
    <property type="entry name" value="Longin domain"/>
    <property type="match status" value="1"/>
</dbReference>
<dbReference type="GO" id="GO:0005484">
    <property type="term" value="F:SNAP receptor activity"/>
    <property type="evidence" value="ECO:0007669"/>
    <property type="project" value="TreeGrafter"/>
</dbReference>
<dbReference type="PANTHER" id="PTHR45806:SF1">
    <property type="entry name" value="SYNAPTOBREVIN HOMOLOG YKT6"/>
    <property type="match status" value="1"/>
</dbReference>
<dbReference type="InterPro" id="IPR042855">
    <property type="entry name" value="V_SNARE_CC"/>
</dbReference>
<dbReference type="GO" id="GO:0005886">
    <property type="term" value="C:plasma membrane"/>
    <property type="evidence" value="ECO:0007669"/>
    <property type="project" value="UniProtKB-SubCell"/>
</dbReference>
<name>A0AAD5U2P5_9FUNG</name>
<evidence type="ECO:0000256" key="9">
    <source>
        <dbReference type="ARBA" id="ARBA00023288"/>
    </source>
</evidence>
<dbReference type="InterPro" id="IPR011012">
    <property type="entry name" value="Longin-like_dom_sf"/>
</dbReference>
<proteinExistence type="inferred from homology"/>
<evidence type="ECO:0000256" key="2">
    <source>
        <dbReference type="ARBA" id="ARBA00005901"/>
    </source>
</evidence>
<dbReference type="GO" id="GO:0006888">
    <property type="term" value="P:endoplasmic reticulum to Golgi vesicle-mediated transport"/>
    <property type="evidence" value="ECO:0007669"/>
    <property type="project" value="TreeGrafter"/>
</dbReference>
<dbReference type="GO" id="GO:0046961">
    <property type="term" value="F:proton-transporting ATPase activity, rotational mechanism"/>
    <property type="evidence" value="ECO:0007669"/>
    <property type="project" value="InterPro"/>
</dbReference>
<dbReference type="PROSITE" id="PS50892">
    <property type="entry name" value="V_SNARE"/>
    <property type="match status" value="1"/>
</dbReference>
<dbReference type="GO" id="GO:0005794">
    <property type="term" value="C:Golgi apparatus"/>
    <property type="evidence" value="ECO:0007669"/>
    <property type="project" value="TreeGrafter"/>
</dbReference>
<dbReference type="HAMAP" id="MF_00311">
    <property type="entry name" value="ATP_synth_E_arch"/>
    <property type="match status" value="1"/>
</dbReference>
<gene>
    <name evidence="15" type="primary">YKT6</name>
    <name evidence="15" type="ORF">HK099_002676</name>
</gene>
<dbReference type="SUPFAM" id="SSF160527">
    <property type="entry name" value="V-type ATPase subunit E-like"/>
    <property type="match status" value="1"/>
</dbReference>
<keyword evidence="6" id="KW-0406">Ion transport</keyword>
<keyword evidence="10" id="KW-0636">Prenylation</keyword>
<dbReference type="AlphaFoldDB" id="A0AAD5U2P5"/>
<dbReference type="Pfam" id="PF00957">
    <property type="entry name" value="Synaptobrevin"/>
    <property type="match status" value="1"/>
</dbReference>
<comment type="subcellular location">
    <subcellularLocation>
        <location evidence="1">Cell membrane</location>
        <topology evidence="1">Lipid-anchor</topology>
        <orientation evidence="1">Cytoplasmic side</orientation>
    </subcellularLocation>
</comment>
<dbReference type="CDD" id="cd15867">
    <property type="entry name" value="R-SNARE_YKT6"/>
    <property type="match status" value="1"/>
</dbReference>
<dbReference type="InterPro" id="IPR038495">
    <property type="entry name" value="ATPase_E_C"/>
</dbReference>
<evidence type="ECO:0000256" key="5">
    <source>
        <dbReference type="ARBA" id="ARBA00022481"/>
    </source>
</evidence>
<evidence type="ECO:0000256" key="1">
    <source>
        <dbReference type="ARBA" id="ARBA00004342"/>
    </source>
</evidence>
<sequence length="429" mass="48708">MPVFSLQVQYLNTKSSTPTATILAAEFELSSFGYFQRSSVQEFLNFNGKLTAERTAPGMRQKIEIDAYLGHVYVRNDGLCGVIVTDKGYPTRVAFSALNKILDEFADKFPSSQWPELNPSITSSKFPLKLLLDKCQTPESNDPIMKVQKELDETKIVLHKTMESLLQRGEKLDDLVTKSDQLSAQSKMFYKTAKKTNSCCNMSGLNDQEVANEMNKMVAFIKQEALEKAREIKVKADEEFNIEKAKLVRQETLNIEAFYQKKTKLAEVQRKIAQSNHVNKSRLKVLQARQQMLNELFLEARKRLPIITDNRESYSKLLSGLILQGLYQLMESKVTIQCRKKDLEFVKAACEDSKAAYLKNFPKLSVNFEFDEENPLPENCPGGAVVSVMQGKICCANTLDARLDLLADKMLPDIRILLFGVSENRAFYN</sequence>
<dbReference type="SUPFAM" id="SSF58038">
    <property type="entry name" value="SNARE fusion complex"/>
    <property type="match status" value="1"/>
</dbReference>
<dbReference type="Proteomes" id="UP001211065">
    <property type="component" value="Unassembled WGS sequence"/>
</dbReference>
<dbReference type="Pfam" id="PF01991">
    <property type="entry name" value="vATP-synt_E"/>
    <property type="match status" value="1"/>
</dbReference>
<evidence type="ECO:0000256" key="11">
    <source>
        <dbReference type="ARBA" id="ARBA00026133"/>
    </source>
</evidence>
<protein>
    <recommendedName>
        <fullName evidence="11">Synaptobrevin homolog YKT6</fullName>
    </recommendedName>
</protein>
<comment type="similarity">
    <text evidence="2">Belongs to the V-ATPase E subunit family.</text>
</comment>
<reference evidence="15" key="1">
    <citation type="submission" date="2020-05" db="EMBL/GenBank/DDBJ databases">
        <title>Phylogenomic resolution of chytrid fungi.</title>
        <authorList>
            <person name="Stajich J.E."/>
            <person name="Amses K."/>
            <person name="Simmons R."/>
            <person name="Seto K."/>
            <person name="Myers J."/>
            <person name="Bonds A."/>
            <person name="Quandt C.A."/>
            <person name="Barry K."/>
            <person name="Liu P."/>
            <person name="Grigoriev I."/>
            <person name="Longcore J.E."/>
            <person name="James T.Y."/>
        </authorList>
    </citation>
    <scope>NUCLEOTIDE SEQUENCE</scope>
    <source>
        <strain evidence="15">JEL0476</strain>
    </source>
</reference>
<comment type="caution">
    <text evidence="15">The sequence shown here is derived from an EMBL/GenBank/DDBJ whole genome shotgun (WGS) entry which is preliminary data.</text>
</comment>
<evidence type="ECO:0000256" key="3">
    <source>
        <dbReference type="ARBA" id="ARBA00008025"/>
    </source>
</evidence>
<organism evidence="15 16">
    <name type="scientific">Clydaea vesicula</name>
    <dbReference type="NCBI Taxonomy" id="447962"/>
    <lineage>
        <taxon>Eukaryota</taxon>
        <taxon>Fungi</taxon>
        <taxon>Fungi incertae sedis</taxon>
        <taxon>Chytridiomycota</taxon>
        <taxon>Chytridiomycota incertae sedis</taxon>
        <taxon>Chytridiomycetes</taxon>
        <taxon>Lobulomycetales</taxon>
        <taxon>Lobulomycetaceae</taxon>
        <taxon>Clydaea</taxon>
    </lineage>
</organism>
<evidence type="ECO:0000256" key="6">
    <source>
        <dbReference type="ARBA" id="ARBA00023065"/>
    </source>
</evidence>
<dbReference type="SUPFAM" id="SSF64356">
    <property type="entry name" value="SNARE-like"/>
    <property type="match status" value="1"/>
</dbReference>
<dbReference type="Gene3D" id="1.20.5.110">
    <property type="match status" value="1"/>
</dbReference>
<feature type="domain" description="Longin" evidence="13">
    <location>
        <begin position="11"/>
        <end position="130"/>
    </location>
</feature>
<dbReference type="PROSITE" id="PS50859">
    <property type="entry name" value="LONGIN"/>
    <property type="match status" value="1"/>
</dbReference>
<keyword evidence="5" id="KW-0488">Methylation</keyword>
<dbReference type="InterPro" id="IPR002842">
    <property type="entry name" value="ATPase_V1_Esu"/>
</dbReference>
<evidence type="ECO:0000313" key="15">
    <source>
        <dbReference type="EMBL" id="KAJ3222136.1"/>
    </source>
</evidence>
<keyword evidence="8" id="KW-0564">Palmitate</keyword>
<dbReference type="PANTHER" id="PTHR45806">
    <property type="entry name" value="SYNAPTOBREVIN HOMOLOG YKT6"/>
    <property type="match status" value="1"/>
</dbReference>
<comment type="similarity">
    <text evidence="3">Belongs to the synaptobrevin family.</text>
</comment>
<keyword evidence="9" id="KW-0449">Lipoprotein</keyword>
<feature type="domain" description="V-SNARE coiled-coil homology" evidence="14">
    <location>
        <begin position="143"/>
        <end position="203"/>
    </location>
</feature>
<dbReference type="Pfam" id="PF13774">
    <property type="entry name" value="Longin"/>
    <property type="match status" value="1"/>
</dbReference>
<keyword evidence="7" id="KW-0472">Membrane</keyword>
<keyword evidence="4" id="KW-0813">Transport</keyword>